<dbReference type="eggNOG" id="arCOG02967">
    <property type="taxonomic scope" value="Archaea"/>
</dbReference>
<evidence type="ECO:0000256" key="1">
    <source>
        <dbReference type="SAM" id="MobiDB-lite"/>
    </source>
</evidence>
<keyword evidence="3" id="KW-1185">Reference proteome</keyword>
<dbReference type="STRING" id="679926.Mpet_0699"/>
<dbReference type="PANTHER" id="PTHR12697">
    <property type="entry name" value="PBS LYASE HEAT-LIKE PROTEIN"/>
    <property type="match status" value="1"/>
</dbReference>
<dbReference type="EMBL" id="CP002117">
    <property type="protein sequence ID" value="ADN35473.1"/>
    <property type="molecule type" value="Genomic_DNA"/>
</dbReference>
<dbReference type="RefSeq" id="WP_013328651.1">
    <property type="nucleotide sequence ID" value="NC_014507.1"/>
</dbReference>
<dbReference type="Gene3D" id="1.25.10.10">
    <property type="entry name" value="Leucine-rich Repeat Variant"/>
    <property type="match status" value="7"/>
</dbReference>
<dbReference type="PANTHER" id="PTHR12697:SF5">
    <property type="entry name" value="DEOXYHYPUSINE HYDROXYLASE"/>
    <property type="match status" value="1"/>
</dbReference>
<reference evidence="2 3" key="1">
    <citation type="journal article" date="2010" name="Stand. Genomic Sci.">
        <title>Complete genome sequence of Methanoplanus petrolearius type strain (SEBR 4847).</title>
        <authorList>
            <person name="Brambilla E."/>
            <person name="Djao O.D."/>
            <person name="Daligault H."/>
            <person name="Lapidus A."/>
            <person name="Lucas S."/>
            <person name="Hammon N."/>
            <person name="Nolan M."/>
            <person name="Tice H."/>
            <person name="Cheng J.F."/>
            <person name="Han C."/>
            <person name="Tapia R."/>
            <person name="Goodwin L."/>
            <person name="Pitluck S."/>
            <person name="Liolios K."/>
            <person name="Ivanova N."/>
            <person name="Mavromatis K."/>
            <person name="Mikhailova N."/>
            <person name="Pati A."/>
            <person name="Chen A."/>
            <person name="Palaniappan K."/>
            <person name="Land M."/>
            <person name="Hauser L."/>
            <person name="Chang Y.J."/>
            <person name="Jeffries C.D."/>
            <person name="Rohde M."/>
            <person name="Spring S."/>
            <person name="Sikorski J."/>
            <person name="Goker M."/>
            <person name="Woyke T."/>
            <person name="Bristow J."/>
            <person name="Eisen J.A."/>
            <person name="Markowitz V."/>
            <person name="Hugenholtz P."/>
            <person name="Kyrpides N.C."/>
            <person name="Klenk H.P."/>
        </authorList>
    </citation>
    <scope>NUCLEOTIDE SEQUENCE [LARGE SCALE GENOMIC DNA]</scope>
    <source>
        <strain evidence="3">DSM 11571 / OCM 486 / SEBR 4847</strain>
    </source>
</reference>
<dbReference type="SMART" id="SM00567">
    <property type="entry name" value="EZ_HEAT"/>
    <property type="match status" value="15"/>
</dbReference>
<feature type="compositionally biased region" description="Basic and acidic residues" evidence="1">
    <location>
        <begin position="375"/>
        <end position="403"/>
    </location>
</feature>
<proteinExistence type="predicted"/>
<dbReference type="InterPro" id="IPR004155">
    <property type="entry name" value="PBS_lyase_HEAT"/>
</dbReference>
<protein>
    <submittedName>
        <fullName evidence="2">HEAT domain containing protein</fullName>
    </submittedName>
</protein>
<dbReference type="AlphaFoldDB" id="E1RIG0"/>
<sequence>MALFDRKDREEDESAKETEIERSIRALGSKDWEKRQEAAIRLSGAGKPAIVHLLKALNDDNALIRTGAAEILGTYGEPAIPTLMKLLVTGKERVRDGAARAIGQNGEKAINPLKEALESDNYKSRRGAALALGYLDYLGNEITQLLVQALLDKNQEVSRQAALSLSNMKWVPANNRQAALFFYGLEDYEKLSKTGKDGVIVLSADLKNPDPKTRKKVAQTLKKINSDDAAKPLTVLANDSDAGVRHAAIEAIGEIKDPRLLPYLVKALDDEDPSVRVEASWSLEKSGWKPSNNNEKARFLMVKERWADLVQMRENAVPTLVTGLCNQNPAIRIKCTEVLRAMGSIGYAAINDAMKSSDPVLKKAAIEAASRIKEKDSLSAEKKKTSQKEEKESKDESLEEQLKRQKASMAPKDTKTEEGWMRRLQACGIEGERKIKLAKALSDKNEVVRSAAIENLKQSGIITTDCLLYLLLDKKDNVRVAAIESLGDLKSTKAAPYIAKTLTDKNLNVRMASAHSLGLIQEPKSIPSLIRCFSDPNRELRKEAASAVSKMGNSSLPYIKKSLESSDLDARITALESLGKIADPLAISLAVRMLNDSEYDVRSSAVITLRSMSDQMFNALMDEARRLRVQGNVIEKNGIIVVLAGIEDLRAREVLAEFTADSNEKVRNKALELLGGEAVTATVKTPAGTAPGKAGDDIDKLISELKSGDVMVQMGAVEKISVLGDKAIKPLINSIDDKNPEFQNLIAEILTGMGDPAVKSMIRELKTGRPPVKIILAQNLAKIPEKRTIKALCEVLYEEKDPMVRMVAAESLGFIGDQQGLEALIYTVNNDEDSRVKNAAIISLGYFKDPKAINTLITVLDSKDHFMCKKASDSLKNSGNEAIPYLLDAMSSGTHNRSHIAHALEALSWVPETERDIIFYLAARDNWDEIERIGEQAIEVLAELQNDKDPEFRASALEMIERIGGDASVQPLILALGDNSAPIRIRAENALLERGKTVVPYLEQAVADTEAPNIRTFAMKILKKLES</sequence>
<dbReference type="KEGG" id="mpi:Mpet_0699"/>
<name>E1RIG0_METP4</name>
<dbReference type="InterPro" id="IPR011989">
    <property type="entry name" value="ARM-like"/>
</dbReference>
<evidence type="ECO:0000313" key="2">
    <source>
        <dbReference type="EMBL" id="ADN35473.1"/>
    </source>
</evidence>
<feature type="region of interest" description="Disordered" evidence="1">
    <location>
        <begin position="375"/>
        <end position="417"/>
    </location>
</feature>
<dbReference type="OrthoDB" id="142930at2157"/>
<dbReference type="Pfam" id="PF13646">
    <property type="entry name" value="HEAT_2"/>
    <property type="match status" value="4"/>
</dbReference>
<gene>
    <name evidence="2" type="ordered locus">Mpet_0699</name>
</gene>
<feature type="region of interest" description="Disordered" evidence="1">
    <location>
        <begin position="1"/>
        <end position="20"/>
    </location>
</feature>
<dbReference type="Proteomes" id="UP000006565">
    <property type="component" value="Chromosome"/>
</dbReference>
<dbReference type="SUPFAM" id="SSF48371">
    <property type="entry name" value="ARM repeat"/>
    <property type="match status" value="4"/>
</dbReference>
<organism evidence="2 3">
    <name type="scientific">Methanolacinia petrolearia (strain DSM 11571 / OCM 486 / SEBR 4847)</name>
    <name type="common">Methanoplanus petrolearius</name>
    <dbReference type="NCBI Taxonomy" id="679926"/>
    <lineage>
        <taxon>Archaea</taxon>
        <taxon>Methanobacteriati</taxon>
        <taxon>Methanobacteriota</taxon>
        <taxon>Stenosarchaea group</taxon>
        <taxon>Methanomicrobia</taxon>
        <taxon>Methanomicrobiales</taxon>
        <taxon>Methanomicrobiaceae</taxon>
        <taxon>Methanolacinia</taxon>
    </lineage>
</organism>
<evidence type="ECO:0000313" key="3">
    <source>
        <dbReference type="Proteomes" id="UP000006565"/>
    </source>
</evidence>
<dbReference type="HOGENOM" id="CLU_273074_0_0_2"/>
<dbReference type="InterPro" id="IPR016024">
    <property type="entry name" value="ARM-type_fold"/>
</dbReference>
<accession>E1RIG0</accession>
<dbReference type="GO" id="GO:0016491">
    <property type="term" value="F:oxidoreductase activity"/>
    <property type="evidence" value="ECO:0007669"/>
    <property type="project" value="TreeGrafter"/>
</dbReference>
<dbReference type="GeneID" id="9743148"/>